<sequence>MSPPLDPDKPEVRYKPDCTFESTPCSPPPSRRSLYGKPALRCKERQRELCFYMQSELCFQFLRYPPHTTTTRRLISCTSLGRLSVETAGTHSWYPTTSTGTGSVSSSRRSMTLSTTPLKIQTSKTCRRMSTSLRSITTVRKQLHKQNPRQWLRRPVMPRPSRGMLRDTTAPGSLVDISSRWLGTRCTNDTVGVYRWGSDVSSHREQRVEKLPLEQRLNIFGQSYRTPPGPVEL</sequence>
<keyword evidence="3" id="KW-1185">Reference proteome</keyword>
<organism evidence="2 3">
    <name type="scientific">Phialemonium thermophilum</name>
    <dbReference type="NCBI Taxonomy" id="223376"/>
    <lineage>
        <taxon>Eukaryota</taxon>
        <taxon>Fungi</taxon>
        <taxon>Dikarya</taxon>
        <taxon>Ascomycota</taxon>
        <taxon>Pezizomycotina</taxon>
        <taxon>Sordariomycetes</taxon>
        <taxon>Sordariomycetidae</taxon>
        <taxon>Cephalothecales</taxon>
        <taxon>Cephalothecaceae</taxon>
        <taxon>Phialemonium</taxon>
    </lineage>
</organism>
<proteinExistence type="predicted"/>
<evidence type="ECO:0000256" key="1">
    <source>
        <dbReference type="SAM" id="MobiDB-lite"/>
    </source>
</evidence>
<feature type="compositionally biased region" description="Basic and acidic residues" evidence="1">
    <location>
        <begin position="1"/>
        <end position="18"/>
    </location>
</feature>
<feature type="region of interest" description="Disordered" evidence="1">
    <location>
        <begin position="94"/>
        <end position="113"/>
    </location>
</feature>
<feature type="region of interest" description="Disordered" evidence="1">
    <location>
        <begin position="1"/>
        <end position="33"/>
    </location>
</feature>
<evidence type="ECO:0000313" key="2">
    <source>
        <dbReference type="EMBL" id="KAL1875281.1"/>
    </source>
</evidence>
<dbReference type="Proteomes" id="UP001586593">
    <property type="component" value="Unassembled WGS sequence"/>
</dbReference>
<protein>
    <submittedName>
        <fullName evidence="2">Uncharacterized protein</fullName>
    </submittedName>
</protein>
<accession>A0ABR3XH38</accession>
<feature type="compositionally biased region" description="Low complexity" evidence="1">
    <location>
        <begin position="96"/>
        <end position="113"/>
    </location>
</feature>
<name>A0ABR3XH38_9PEZI</name>
<evidence type="ECO:0000313" key="3">
    <source>
        <dbReference type="Proteomes" id="UP001586593"/>
    </source>
</evidence>
<gene>
    <name evidence="2" type="ORF">VTK73DRAFT_10237</name>
</gene>
<dbReference type="EMBL" id="JAZHXJ010000095">
    <property type="protein sequence ID" value="KAL1875281.1"/>
    <property type="molecule type" value="Genomic_DNA"/>
</dbReference>
<reference evidence="2 3" key="1">
    <citation type="journal article" date="2024" name="Commun. Biol.">
        <title>Comparative genomic analysis of thermophilic fungi reveals convergent evolutionary adaptations and gene losses.</title>
        <authorList>
            <person name="Steindorff A.S."/>
            <person name="Aguilar-Pontes M.V."/>
            <person name="Robinson A.J."/>
            <person name="Andreopoulos B."/>
            <person name="LaButti K."/>
            <person name="Kuo A."/>
            <person name="Mondo S."/>
            <person name="Riley R."/>
            <person name="Otillar R."/>
            <person name="Haridas S."/>
            <person name="Lipzen A."/>
            <person name="Grimwood J."/>
            <person name="Schmutz J."/>
            <person name="Clum A."/>
            <person name="Reid I.D."/>
            <person name="Moisan M.C."/>
            <person name="Butler G."/>
            <person name="Nguyen T.T.M."/>
            <person name="Dewar K."/>
            <person name="Conant G."/>
            <person name="Drula E."/>
            <person name="Henrissat B."/>
            <person name="Hansel C."/>
            <person name="Singer S."/>
            <person name="Hutchinson M.I."/>
            <person name="de Vries R.P."/>
            <person name="Natvig D.O."/>
            <person name="Powell A.J."/>
            <person name="Tsang A."/>
            <person name="Grigoriev I.V."/>
        </authorList>
    </citation>
    <scope>NUCLEOTIDE SEQUENCE [LARGE SCALE GENOMIC DNA]</scope>
    <source>
        <strain evidence="2 3">ATCC 24622</strain>
    </source>
</reference>
<comment type="caution">
    <text evidence="2">The sequence shown here is derived from an EMBL/GenBank/DDBJ whole genome shotgun (WGS) entry which is preliminary data.</text>
</comment>